<reference evidence="3" key="3">
    <citation type="journal article" date="2015" name="BMC Evol. Biol.">
        <title>Chloroplast phylogenomic analysis of chlorophyte green algae identifies a novel lineage sister to the Sphaeropleales (Chlorophyceae).</title>
        <authorList>
            <person name="Lemieux C."/>
            <person name="Vincent A.T."/>
            <person name="Labarre A."/>
            <person name="Otis C."/>
            <person name="Turmel M."/>
        </authorList>
    </citation>
    <scope>NUCLEOTIDE SEQUENCE</scope>
</reference>
<dbReference type="GO" id="GO:0000373">
    <property type="term" value="P:Group II intron splicing"/>
    <property type="evidence" value="ECO:0007669"/>
    <property type="project" value="TreeGrafter"/>
</dbReference>
<keyword evidence="3" id="KW-0540">Nuclease</keyword>
<dbReference type="InterPro" id="IPR027434">
    <property type="entry name" value="Homing_endonucl"/>
</dbReference>
<dbReference type="InterPro" id="IPR052500">
    <property type="entry name" value="Chloro/Mito_RNA_Process"/>
</dbReference>
<organism evidence="2">
    <name type="scientific">Lobochlamys segnis</name>
    <dbReference type="NCBI Taxonomy" id="52035"/>
    <lineage>
        <taxon>Eukaryota</taxon>
        <taxon>Viridiplantae</taxon>
        <taxon>Chlorophyta</taxon>
        <taxon>core chlorophytes</taxon>
        <taxon>Chlorophyceae</taxon>
        <taxon>CS clade</taxon>
        <taxon>Chlamydomonadales</taxon>
        <taxon>Chlamydomonadaceae</taxon>
        <taxon>Lobochlamys</taxon>
    </lineage>
</organism>
<dbReference type="PANTHER" id="PTHR47539:SF1">
    <property type="entry name" value="PENTATRICOPEPTIDE REPEAT-CONTAINING PROTEIN OTP51, CHLOROPLASTIC"/>
    <property type="match status" value="1"/>
</dbReference>
<evidence type="ECO:0000313" key="2">
    <source>
        <dbReference type="EMBL" id="AAL34375.1"/>
    </source>
</evidence>
<dbReference type="Pfam" id="PF03161">
    <property type="entry name" value="LAGLIDADG_2"/>
    <property type="match status" value="1"/>
</dbReference>
<keyword evidence="2" id="KW-0934">Plastid</keyword>
<name>Q8WKZ6_9CHLO</name>
<dbReference type="GO" id="GO:0004519">
    <property type="term" value="F:endonuclease activity"/>
    <property type="evidence" value="ECO:0007669"/>
    <property type="project" value="UniProtKB-KW"/>
</dbReference>
<reference evidence="2" key="1">
    <citation type="journal article" date="1997" name="Nucleic Acids Res.">
        <title>Evolutionarily conserved and functionally important residues in the I-CeuI homing endonuclease.</title>
        <authorList>
            <person name="Turmel M."/>
            <person name="Otis C."/>
            <person name="Cote V."/>
            <person name="Lemieux C."/>
        </authorList>
    </citation>
    <scope>NUCLEOTIDE SEQUENCE</scope>
</reference>
<dbReference type="EMBL" id="KT624818">
    <property type="protein sequence ID" value="ALO21042.1"/>
    <property type="molecule type" value="Genomic_DNA"/>
</dbReference>
<dbReference type="EMBL" id="L43503">
    <property type="protein sequence ID" value="AAL34375.1"/>
    <property type="molecule type" value="Genomic_DNA"/>
</dbReference>
<proteinExistence type="predicted"/>
<sequence length="207" mass="24282">MSNTKEIRNMKEDIELTEEQREIIVGTLLGDCHLETQNNGQTYRLLVEQSKKQHGPFVMHLYEKFKPLVRTPPVEKKNNLSFKTLSIGPLRYYGQIFYQEGKKVVPKNIHKYLTDRSLAYWYMDDGALKGKDRSGKRIHTESFTKEEVYTLRDILISKGIDTSVNAQNRIYKGVNKCYHILYITASGDKMFTERIRPYVIDCMLYKL</sequence>
<evidence type="ECO:0000313" key="3">
    <source>
        <dbReference type="EMBL" id="ALO21042.1"/>
    </source>
</evidence>
<geneLocation type="chloroplast" evidence="2"/>
<dbReference type="GO" id="GO:0045292">
    <property type="term" value="P:mRNA cis splicing, via spliceosome"/>
    <property type="evidence" value="ECO:0007669"/>
    <property type="project" value="TreeGrafter"/>
</dbReference>
<dbReference type="PANTHER" id="PTHR47539">
    <property type="entry name" value="PENTATRICOPEPTIDE REPEAT-CONTAINING PROTEIN OTP51, CHLOROPLASTIC"/>
    <property type="match status" value="1"/>
</dbReference>
<dbReference type="Gene3D" id="3.10.28.10">
    <property type="entry name" value="Homing endonucleases"/>
    <property type="match status" value="2"/>
</dbReference>
<gene>
    <name evidence="3" type="primary">orf207</name>
</gene>
<dbReference type="InterPro" id="IPR004860">
    <property type="entry name" value="LAGLIDADG_dom"/>
</dbReference>
<keyword evidence="2" id="KW-0150">Chloroplast</keyword>
<reference evidence="2" key="2">
    <citation type="journal article" date="2006" name="BMC Biol.">
        <title>The complete chloroplast DNA sequence of the green alga Oltmannsiellopsis viridis reveals a distinctive quadripartite architecture in the chloroplast genome of early diverging ulvophytes.</title>
        <authorList>
            <person name="Pombert J.F."/>
            <person name="Lemieux C."/>
            <person name="Turmel M."/>
        </authorList>
    </citation>
    <scope>NUCLEOTIDE SEQUENCE</scope>
</reference>
<keyword evidence="3" id="KW-0378">Hydrolase</keyword>
<keyword evidence="3" id="KW-0255">Endonuclease</keyword>
<dbReference type="GO" id="GO:0048564">
    <property type="term" value="P:photosystem I assembly"/>
    <property type="evidence" value="ECO:0007669"/>
    <property type="project" value="TreeGrafter"/>
</dbReference>
<evidence type="ECO:0000259" key="1">
    <source>
        <dbReference type="Pfam" id="PF03161"/>
    </source>
</evidence>
<dbReference type="SUPFAM" id="SSF55608">
    <property type="entry name" value="Homing endonucleases"/>
    <property type="match status" value="1"/>
</dbReference>
<dbReference type="AlphaFoldDB" id="Q8WKZ6"/>
<accession>Q8WKZ6</accession>
<feature type="domain" description="Homing endonuclease LAGLIDADG" evidence="1">
    <location>
        <begin position="21"/>
        <end position="170"/>
    </location>
</feature>
<protein>
    <submittedName>
        <fullName evidence="3">Putative LAGLIDADG homing endonuclease</fullName>
    </submittedName>
</protein>